<comment type="caution">
    <text evidence="1">The sequence shown here is derived from an EMBL/GenBank/DDBJ whole genome shotgun (WGS) entry which is preliminary data.</text>
</comment>
<proteinExistence type="predicted"/>
<accession>A0A0T5VI89</accession>
<dbReference type="InterPro" id="IPR008775">
    <property type="entry name" value="Phytyl_CoA_dOase-like"/>
</dbReference>
<dbReference type="Gene3D" id="2.60.120.620">
    <property type="entry name" value="q2cbj1_9rhob like domain"/>
    <property type="match status" value="1"/>
</dbReference>
<evidence type="ECO:0000313" key="2">
    <source>
        <dbReference type="Proteomes" id="UP000051950"/>
    </source>
</evidence>
<dbReference type="OrthoDB" id="976214at2"/>
<sequence>MNNTFIYKRATLADFREAIDEYGWVVYEKAINQKLISEITTGFETSYLLRREIQVLNGIEENMEGTLHHLLEKDNFAIELLSKLYCHREIRDFLGGNYILNGINGVINTKKSKSYIQNIHRDVRTFSSESKFMIQMIIVLDDFTIFNGATHFLSGSHKLDIKPEEKHFKAFAKQAIAKKGSIILFDSNIWHAGGFNFTRKQRRALTLGFTKPYIKQQFDYPRFLGYEFGEKIDSDLRQIIGYNARVPASLQEYYRPVENRMYKADQG</sequence>
<organism evidence="1 2">
    <name type="scientific">Pedobacter ginsenosidimutans</name>
    <dbReference type="NCBI Taxonomy" id="687842"/>
    <lineage>
        <taxon>Bacteria</taxon>
        <taxon>Pseudomonadati</taxon>
        <taxon>Bacteroidota</taxon>
        <taxon>Sphingobacteriia</taxon>
        <taxon>Sphingobacteriales</taxon>
        <taxon>Sphingobacteriaceae</taxon>
        <taxon>Pedobacter</taxon>
    </lineage>
</organism>
<dbReference type="AlphaFoldDB" id="A0A0T5VI89"/>
<dbReference type="SUPFAM" id="SSF51197">
    <property type="entry name" value="Clavaminate synthase-like"/>
    <property type="match status" value="1"/>
</dbReference>
<dbReference type="GO" id="GO:0016706">
    <property type="term" value="F:2-oxoglutarate-dependent dioxygenase activity"/>
    <property type="evidence" value="ECO:0007669"/>
    <property type="project" value="UniProtKB-ARBA"/>
</dbReference>
<gene>
    <name evidence="1" type="ORF">ASU31_23760</name>
</gene>
<keyword evidence="2" id="KW-1185">Reference proteome</keyword>
<name>A0A0T5VI89_9SPHI</name>
<dbReference type="Pfam" id="PF05721">
    <property type="entry name" value="PhyH"/>
    <property type="match status" value="1"/>
</dbReference>
<protein>
    <submittedName>
        <fullName evidence="1">Phytanoyl-CoA dioxygenase</fullName>
    </submittedName>
</protein>
<dbReference type="EMBL" id="LMZQ01000039">
    <property type="protein sequence ID" value="KRT13570.1"/>
    <property type="molecule type" value="Genomic_DNA"/>
</dbReference>
<keyword evidence="1" id="KW-0223">Dioxygenase</keyword>
<dbReference type="Proteomes" id="UP000051950">
    <property type="component" value="Unassembled WGS sequence"/>
</dbReference>
<keyword evidence="1" id="KW-0560">Oxidoreductase</keyword>
<reference evidence="1 2" key="1">
    <citation type="submission" date="2015-11" db="EMBL/GenBank/DDBJ databases">
        <title>Sequence of Pedobacter ginsenosidimutans.</title>
        <authorList>
            <person name="Carson E."/>
            <person name="Keyser V."/>
            <person name="Newman J."/>
            <person name="Miller J."/>
        </authorList>
    </citation>
    <scope>NUCLEOTIDE SEQUENCE [LARGE SCALE GENOMIC DNA]</scope>
    <source>
        <strain evidence="1 2">KACC 14530</strain>
    </source>
</reference>
<dbReference type="STRING" id="687842.ASU31_23760"/>
<dbReference type="RefSeq" id="WP_057934736.1">
    <property type="nucleotide sequence ID" value="NZ_LMZQ01000039.1"/>
</dbReference>
<evidence type="ECO:0000313" key="1">
    <source>
        <dbReference type="EMBL" id="KRT13570.1"/>
    </source>
</evidence>